<accession>A0A3M7TB13</accession>
<evidence type="ECO:0000313" key="2">
    <source>
        <dbReference type="Proteomes" id="UP000276133"/>
    </source>
</evidence>
<sequence>MEIMSSLENLCKSSFQITAKHTLTISLLRMLLRSKKLTFEYLVKDKGKRKCKKAINLDNSLNDAESIDKPQEQNIYIVSFQSPKPIFYNEKENDSFVIKSFIFVGSKFLIVGDSFLFVSDGGDPLKFPVEKYFVTCCCIIKFRRFA</sequence>
<dbReference type="AlphaFoldDB" id="A0A3M7TB13"/>
<organism evidence="1 2">
    <name type="scientific">Brachionus plicatilis</name>
    <name type="common">Marine rotifer</name>
    <name type="synonym">Brachionus muelleri</name>
    <dbReference type="NCBI Taxonomy" id="10195"/>
    <lineage>
        <taxon>Eukaryota</taxon>
        <taxon>Metazoa</taxon>
        <taxon>Spiralia</taxon>
        <taxon>Gnathifera</taxon>
        <taxon>Rotifera</taxon>
        <taxon>Eurotatoria</taxon>
        <taxon>Monogononta</taxon>
        <taxon>Pseudotrocha</taxon>
        <taxon>Ploima</taxon>
        <taxon>Brachionidae</taxon>
        <taxon>Brachionus</taxon>
    </lineage>
</organism>
<reference evidence="1 2" key="1">
    <citation type="journal article" date="2018" name="Sci. Rep.">
        <title>Genomic signatures of local adaptation to the degree of environmental predictability in rotifers.</title>
        <authorList>
            <person name="Franch-Gras L."/>
            <person name="Hahn C."/>
            <person name="Garcia-Roger E.M."/>
            <person name="Carmona M.J."/>
            <person name="Serra M."/>
            <person name="Gomez A."/>
        </authorList>
    </citation>
    <scope>NUCLEOTIDE SEQUENCE [LARGE SCALE GENOMIC DNA]</scope>
    <source>
        <strain evidence="1">HYR1</strain>
    </source>
</reference>
<dbReference type="EMBL" id="REGN01000027">
    <property type="protein sequence ID" value="RNA45107.1"/>
    <property type="molecule type" value="Genomic_DNA"/>
</dbReference>
<gene>
    <name evidence="1" type="ORF">BpHYR1_021190</name>
</gene>
<name>A0A3M7TB13_BRAPC</name>
<protein>
    <submittedName>
        <fullName evidence="1">Uncharacterized protein</fullName>
    </submittedName>
</protein>
<proteinExistence type="predicted"/>
<dbReference type="Proteomes" id="UP000276133">
    <property type="component" value="Unassembled WGS sequence"/>
</dbReference>
<keyword evidence="2" id="KW-1185">Reference proteome</keyword>
<comment type="caution">
    <text evidence="1">The sequence shown here is derived from an EMBL/GenBank/DDBJ whole genome shotgun (WGS) entry which is preliminary data.</text>
</comment>
<evidence type="ECO:0000313" key="1">
    <source>
        <dbReference type="EMBL" id="RNA45107.1"/>
    </source>
</evidence>